<dbReference type="AlphaFoldDB" id="A0A2N5IPL6"/>
<evidence type="ECO:0000313" key="2">
    <source>
        <dbReference type="Proteomes" id="UP000234855"/>
    </source>
</evidence>
<name>A0A2N5IPL6_9BIFI</name>
<evidence type="ECO:0008006" key="3">
    <source>
        <dbReference type="Google" id="ProtNLM"/>
    </source>
</evidence>
<reference evidence="1 2" key="1">
    <citation type="submission" date="2017-07" db="EMBL/GenBank/DDBJ databases">
        <title>Bifidobacterium novel species.</title>
        <authorList>
            <person name="Lugli G.A."/>
            <person name="Milani C."/>
            <person name="Duranti S."/>
            <person name="Mangifesta M."/>
        </authorList>
    </citation>
    <scope>NUCLEOTIDE SEQUENCE [LARGE SCALE GENOMIC DNA]</scope>
    <source>
        <strain evidence="1 2">45</strain>
    </source>
</reference>
<organism evidence="1 2">
    <name type="scientific">Bifidobacterium imperatoris</name>
    <dbReference type="NCBI Taxonomy" id="2020965"/>
    <lineage>
        <taxon>Bacteria</taxon>
        <taxon>Bacillati</taxon>
        <taxon>Actinomycetota</taxon>
        <taxon>Actinomycetes</taxon>
        <taxon>Bifidobacteriales</taxon>
        <taxon>Bifidobacteriaceae</taxon>
        <taxon>Bifidobacterium</taxon>
    </lineage>
</organism>
<proteinExistence type="predicted"/>
<protein>
    <recommendedName>
        <fullName evidence="3">CTP synthase</fullName>
    </recommendedName>
</protein>
<sequence>MCVWPLDRADYHPLQRRVQSGELVMPFPRFYIRTALWERLPYAERIMYVLRTASAKDRELTVCGISAAAALGYTSTYYQQRYIHTVARKQSEAGRHGQYIAHYIPNAESIMSNGVRTTNPMRTMFDCARSLDFSTGMTICTMGLRLTGSTVHSLQSYCADMKKKRGLPRARYVAQNVDPACTNGGEAIAYAAGLELGFAKPECQRKFINPIDGNPIFVDFTWTLEDGSLVVGELDGREKYENPAMTGGSDAVAVTLREKERESGITLRGIPVVRFQMSHVRNRLQLEQRLLAAGVPQPNKGMPTPFTGFVCNEY</sequence>
<evidence type="ECO:0000313" key="1">
    <source>
        <dbReference type="EMBL" id="PLS23902.1"/>
    </source>
</evidence>
<comment type="caution">
    <text evidence="1">The sequence shown here is derived from an EMBL/GenBank/DDBJ whole genome shotgun (WGS) entry which is preliminary data.</text>
</comment>
<dbReference type="Proteomes" id="UP000234855">
    <property type="component" value="Unassembled WGS sequence"/>
</dbReference>
<accession>A0A2N5IPL6</accession>
<dbReference type="EMBL" id="NMWV01000036">
    <property type="protein sequence ID" value="PLS23902.1"/>
    <property type="molecule type" value="Genomic_DNA"/>
</dbReference>
<gene>
    <name evidence="1" type="ORF">Tam1G_2052</name>
</gene>